<dbReference type="Proteomes" id="UP000002615">
    <property type="component" value="Segment"/>
</dbReference>
<organism evidence="1 2">
    <name type="scientific">Pseudomonas phage LUZ7</name>
    <dbReference type="NCBI Taxonomy" id="655097"/>
    <lineage>
        <taxon>Viruses</taxon>
        <taxon>Duplodnaviria</taxon>
        <taxon>Heunggongvirae</taxon>
        <taxon>Uroviricota</taxon>
        <taxon>Caudoviricetes</taxon>
        <taxon>Schitoviridae</taxon>
        <taxon>Migulavirinae</taxon>
        <taxon>Luzseptimavirus</taxon>
        <taxon>Luzseptimavirus LUZ7</taxon>
    </lineage>
</organism>
<evidence type="ECO:0000313" key="1">
    <source>
        <dbReference type="EMBL" id="CAZ66158.1"/>
    </source>
</evidence>
<dbReference type="GeneID" id="8684369"/>
<sequence>MTSTRRRVCRTQSFIRETTMTVPTMRITTEAQKTLRARAKHDWALQQKYWKEGLQYIYSILRSK</sequence>
<dbReference type="RefSeq" id="YP_003358299.1">
    <property type="nucleotide sequence ID" value="NC_013691.1"/>
</dbReference>
<keyword evidence="2" id="KW-1185">Reference proteome</keyword>
<name>C8ZKB6_9CAUD</name>
<dbReference type="KEGG" id="vg:8684369"/>
<reference evidence="2" key="1">
    <citation type="journal article" date="2010" name="Virology">
        <title>Molecular and physiological analysis of three Pseudomonas aeruginosa phages belonging to the "N4-like viruses".</title>
        <authorList>
            <person name="Ceyssens P.J."/>
            <person name="Brabban A."/>
            <person name="Rogge L."/>
            <person name="Lewis M.S."/>
            <person name="Pickard D."/>
            <person name="Goulding D."/>
            <person name="Dougan G."/>
            <person name="Nob en J.P."/>
            <person name="Kropinski A."/>
            <person name="Kutter E."/>
            <person name="Lavigne R."/>
        </authorList>
    </citation>
    <scope>NUCLEOTIDE SEQUENCE [LARGE SCALE GENOMIC DNA]</scope>
</reference>
<dbReference type="EMBL" id="FN422398">
    <property type="protein sequence ID" value="CAZ66158.1"/>
    <property type="molecule type" value="Genomic_DNA"/>
</dbReference>
<protein>
    <submittedName>
        <fullName evidence="1">Uncharacterized protein</fullName>
    </submittedName>
</protein>
<proteinExistence type="predicted"/>
<accession>C8ZKB6</accession>
<evidence type="ECO:0000313" key="2">
    <source>
        <dbReference type="Proteomes" id="UP000002615"/>
    </source>
</evidence>